<sequence>MMLRARNKSVQACLVLEKQSTSEDHRPDGPLVLFASNLFERIIGVDSSDIQAMVFLSFISTEDVSKVAMFLDKVAKTIDVLIDQFGLYMDFDNGVSRVVSIEAMSAGSDEAAMLLCRIDSPQSDGDSENGENISGVHKPSPPYQLSPTMEFASPQVILSVHDKTPDMRVLYVSSNIRNILQYEPEDILGQPAFTYIANGNGKNYKSTIGLNTRHDMIVANIDVLARNGKLIHLRVIHFNCDNMAFNVTVTVPETVSKLKDKRGLNLERMGWHNTDTDDVGCKKPGGMSGQHGFHVSLGRQKKPQTTNTSVQACLVLEKQRTSEDHRPDGPLVLFASNSFEHIIGIDSTDIQGVAFLSLVSTEDLAKAAMFLDRVAKLADTAIERFRLRVDSNVDASCSVSVEVMAAGSDEGAMLLFQMDRPRDIADKEELDMASGYMSLEDIISSDYDTTDVDESWNDMVS</sequence>
<dbReference type="Proteomes" id="UP001150581">
    <property type="component" value="Unassembled WGS sequence"/>
</dbReference>
<reference evidence="1" key="1">
    <citation type="submission" date="2022-07" db="EMBL/GenBank/DDBJ databases">
        <title>Phylogenomic reconstructions and comparative analyses of Kickxellomycotina fungi.</title>
        <authorList>
            <person name="Reynolds N.K."/>
            <person name="Stajich J.E."/>
            <person name="Barry K."/>
            <person name="Grigoriev I.V."/>
            <person name="Crous P."/>
            <person name="Smith M.E."/>
        </authorList>
    </citation>
    <scope>NUCLEOTIDE SEQUENCE</scope>
    <source>
        <strain evidence="1">Benny 63K</strain>
    </source>
</reference>
<comment type="caution">
    <text evidence="1">The sequence shown here is derived from an EMBL/GenBank/DDBJ whole genome shotgun (WGS) entry which is preliminary data.</text>
</comment>
<name>A0ACC1IQM1_9FUNG</name>
<keyword evidence="2" id="KW-1185">Reference proteome</keyword>
<protein>
    <submittedName>
        <fullName evidence="1">Uncharacterized protein</fullName>
    </submittedName>
</protein>
<dbReference type="EMBL" id="JANBPG010000186">
    <property type="protein sequence ID" value="KAJ1899053.1"/>
    <property type="molecule type" value="Genomic_DNA"/>
</dbReference>
<evidence type="ECO:0000313" key="2">
    <source>
        <dbReference type="Proteomes" id="UP001150581"/>
    </source>
</evidence>
<evidence type="ECO:0000313" key="1">
    <source>
        <dbReference type="EMBL" id="KAJ1899053.1"/>
    </source>
</evidence>
<gene>
    <name evidence="1" type="ORF">LPJ66_002367</name>
</gene>
<proteinExistence type="predicted"/>
<organism evidence="1 2">
    <name type="scientific">Kickxella alabastrina</name>
    <dbReference type="NCBI Taxonomy" id="61397"/>
    <lineage>
        <taxon>Eukaryota</taxon>
        <taxon>Fungi</taxon>
        <taxon>Fungi incertae sedis</taxon>
        <taxon>Zoopagomycota</taxon>
        <taxon>Kickxellomycotina</taxon>
        <taxon>Kickxellomycetes</taxon>
        <taxon>Kickxellales</taxon>
        <taxon>Kickxellaceae</taxon>
        <taxon>Kickxella</taxon>
    </lineage>
</organism>
<accession>A0ACC1IQM1</accession>